<organism evidence="1">
    <name type="scientific">freshwater metagenome</name>
    <dbReference type="NCBI Taxonomy" id="449393"/>
    <lineage>
        <taxon>unclassified sequences</taxon>
        <taxon>metagenomes</taxon>
        <taxon>ecological metagenomes</taxon>
    </lineage>
</organism>
<protein>
    <submittedName>
        <fullName evidence="1">Unannotated protein</fullName>
    </submittedName>
</protein>
<dbReference type="EMBL" id="CAEMXZ010000017">
    <property type="protein sequence ID" value="CAB4322838.1"/>
    <property type="molecule type" value="Genomic_DNA"/>
</dbReference>
<dbReference type="AlphaFoldDB" id="A0A6J5YGY2"/>
<gene>
    <name evidence="1" type="ORF">UFOPK1392_00576</name>
</gene>
<name>A0A6J5YGY2_9ZZZZ</name>
<evidence type="ECO:0000313" key="1">
    <source>
        <dbReference type="EMBL" id="CAB4322838.1"/>
    </source>
</evidence>
<sequence length="43" mass="4261">MTGSPMGDGCDTGIDIALTGREPDPILKAVAGEGGCLLGVDQE</sequence>
<accession>A0A6J5YGY2</accession>
<proteinExistence type="predicted"/>
<reference evidence="1" key="1">
    <citation type="submission" date="2020-05" db="EMBL/GenBank/DDBJ databases">
        <authorList>
            <person name="Chiriac C."/>
            <person name="Salcher M."/>
            <person name="Ghai R."/>
            <person name="Kavagutti S V."/>
        </authorList>
    </citation>
    <scope>NUCLEOTIDE SEQUENCE</scope>
</reference>